<organism evidence="1">
    <name type="scientific">viral metagenome</name>
    <dbReference type="NCBI Taxonomy" id="1070528"/>
    <lineage>
        <taxon>unclassified sequences</taxon>
        <taxon>metagenomes</taxon>
        <taxon>organismal metagenomes</taxon>
    </lineage>
</organism>
<proteinExistence type="predicted"/>
<protein>
    <submittedName>
        <fullName evidence="1">Uncharacterized protein</fullName>
    </submittedName>
</protein>
<gene>
    <name evidence="1" type="ORF">TM448A00260_0027</name>
</gene>
<dbReference type="EMBL" id="MT143993">
    <property type="protein sequence ID" value="QJA45598.1"/>
    <property type="molecule type" value="Genomic_DNA"/>
</dbReference>
<sequence length="201" mass="23545">MSYMKPLSFLTKTFFNLFFKFKPPSVVSYWKKSDAVRAKVVELKDGSYGMQIPGEKEIMPGFPRGHVLTGSFARLKKGMKDMVLNAGFAAMEKMAEDSRIDMLPVERMAPAVRHIWETFEKLENCEVVPDMKARISLIKKVFCQVLQEDDAYRFRGQMFLDLIDQKKIRLSKADLYYARAKYWRPDRYKKIFGKVVDAYEY</sequence>
<accession>A0A6H1ZDI3</accession>
<evidence type="ECO:0000313" key="1">
    <source>
        <dbReference type="EMBL" id="QJA45598.1"/>
    </source>
</evidence>
<dbReference type="AlphaFoldDB" id="A0A6H1ZDI3"/>
<name>A0A6H1ZDI3_9ZZZZ</name>
<reference evidence="1" key="1">
    <citation type="submission" date="2020-03" db="EMBL/GenBank/DDBJ databases">
        <title>The deep terrestrial virosphere.</title>
        <authorList>
            <person name="Holmfeldt K."/>
            <person name="Nilsson E."/>
            <person name="Simone D."/>
            <person name="Lopez-Fernandez M."/>
            <person name="Wu X."/>
            <person name="de Brujin I."/>
            <person name="Lundin D."/>
            <person name="Andersson A."/>
            <person name="Bertilsson S."/>
            <person name="Dopson M."/>
        </authorList>
    </citation>
    <scope>NUCLEOTIDE SEQUENCE</scope>
    <source>
        <strain evidence="1">TM448A00260</strain>
    </source>
</reference>